<sequence length="123" mass="13893">MDIENLQPEYTWDLFSRDTDSSVEVPYLRKLRLHFINKKYDGEAAALTMLERRLHFPRLRILELRGEEDAQIPLLNMAVLSDKVDKVSIAASASTFMSFSNVALPAARALICKIIGEEPADGI</sequence>
<protein>
    <submittedName>
        <fullName evidence="1">Uncharacterized protein</fullName>
    </submittedName>
</protein>
<comment type="caution">
    <text evidence="1">The sequence shown here is derived from an EMBL/GenBank/DDBJ whole genome shotgun (WGS) entry which is preliminary data.</text>
</comment>
<dbReference type="EMBL" id="JANBUW010000500">
    <property type="protein sequence ID" value="KAJ2846592.1"/>
    <property type="molecule type" value="Genomic_DNA"/>
</dbReference>
<gene>
    <name evidence="1" type="ORF">IWW36_004282</name>
</gene>
<dbReference type="OrthoDB" id="5520676at2759"/>
<proteinExistence type="predicted"/>
<dbReference type="AlphaFoldDB" id="A0A9W8I3R4"/>
<evidence type="ECO:0000313" key="2">
    <source>
        <dbReference type="Proteomes" id="UP001139887"/>
    </source>
</evidence>
<dbReference type="Proteomes" id="UP001139887">
    <property type="component" value="Unassembled WGS sequence"/>
</dbReference>
<reference evidence="1" key="1">
    <citation type="submission" date="2022-07" db="EMBL/GenBank/DDBJ databases">
        <title>Phylogenomic reconstructions and comparative analyses of Kickxellomycotina fungi.</title>
        <authorList>
            <person name="Reynolds N.K."/>
            <person name="Stajich J.E."/>
            <person name="Barry K."/>
            <person name="Grigoriev I.V."/>
            <person name="Crous P."/>
            <person name="Smith M.E."/>
        </authorList>
    </citation>
    <scope>NUCLEOTIDE SEQUENCE</scope>
    <source>
        <strain evidence="1">NRRL 1566</strain>
    </source>
</reference>
<accession>A0A9W8I3R4</accession>
<keyword evidence="2" id="KW-1185">Reference proteome</keyword>
<name>A0A9W8I3R4_9FUNG</name>
<feature type="non-terminal residue" evidence="1">
    <location>
        <position position="123"/>
    </location>
</feature>
<organism evidence="1 2">
    <name type="scientific">Coemansia brasiliensis</name>
    <dbReference type="NCBI Taxonomy" id="2650707"/>
    <lineage>
        <taxon>Eukaryota</taxon>
        <taxon>Fungi</taxon>
        <taxon>Fungi incertae sedis</taxon>
        <taxon>Zoopagomycota</taxon>
        <taxon>Kickxellomycotina</taxon>
        <taxon>Kickxellomycetes</taxon>
        <taxon>Kickxellales</taxon>
        <taxon>Kickxellaceae</taxon>
        <taxon>Coemansia</taxon>
    </lineage>
</organism>
<evidence type="ECO:0000313" key="1">
    <source>
        <dbReference type="EMBL" id="KAJ2846592.1"/>
    </source>
</evidence>